<feature type="transmembrane region" description="Helical" evidence="1">
    <location>
        <begin position="388"/>
        <end position="406"/>
    </location>
</feature>
<evidence type="ECO:0008006" key="4">
    <source>
        <dbReference type="Google" id="ProtNLM"/>
    </source>
</evidence>
<dbReference type="STRING" id="1166018.FAES_0225"/>
<gene>
    <name evidence="2" type="ORF">FAES_0225</name>
</gene>
<dbReference type="HOGENOM" id="CLU_648521_0_0_10"/>
<dbReference type="Proteomes" id="UP000011058">
    <property type="component" value="Chromosome"/>
</dbReference>
<feature type="transmembrane region" description="Helical" evidence="1">
    <location>
        <begin position="326"/>
        <end position="342"/>
    </location>
</feature>
<dbReference type="RefSeq" id="WP_015329339.1">
    <property type="nucleotide sequence ID" value="NC_020054.1"/>
</dbReference>
<dbReference type="PROSITE" id="PS51257">
    <property type="entry name" value="PROKAR_LIPOPROTEIN"/>
    <property type="match status" value="1"/>
</dbReference>
<keyword evidence="1" id="KW-1133">Transmembrane helix</keyword>
<accession>I0K286</accession>
<feature type="transmembrane region" description="Helical" evidence="1">
    <location>
        <begin position="304"/>
        <end position="320"/>
    </location>
</feature>
<dbReference type="KEGG" id="fae:FAES_0225"/>
<dbReference type="AlphaFoldDB" id="I0K286"/>
<evidence type="ECO:0000313" key="3">
    <source>
        <dbReference type="Proteomes" id="UP000011058"/>
    </source>
</evidence>
<organism evidence="2 3">
    <name type="scientific">Fibrella aestuarina BUZ 2</name>
    <dbReference type="NCBI Taxonomy" id="1166018"/>
    <lineage>
        <taxon>Bacteria</taxon>
        <taxon>Pseudomonadati</taxon>
        <taxon>Bacteroidota</taxon>
        <taxon>Cytophagia</taxon>
        <taxon>Cytophagales</taxon>
        <taxon>Spirosomataceae</taxon>
        <taxon>Fibrella</taxon>
    </lineage>
</organism>
<sequence>MNTLLLKIALVVLATIGCLTAGRFRTYLGQLKPPQTYRLLVGAFVLCRIVPFVGIYLVLGLEPRSDVPLFYEAATQALWGDVVYRDFWSPYSPLFSYFTGLPLLVWHDVRMITLQMLVLEGIAWWLTYQLARQTMPARNPTFLAILYLMLPAPLVFAVLGGQEDILMWLFALGSVLVWHRWRNAFWLGVWWAVALLTTKALTLFVVLAVLAWVARPWRYVLGLATVGIPALALTVWLTGEKMLTPLAMGEMRFAPNLWTVAAPLIGDFMAYAGQVSAIGLVAMLLISGFAGWKARQASASYERALPMVWVVVYGSLMLVHKSSFGNYAYIILLPLVLLVIDWQQRRDVVMLLILSAASAIHPTLWWSLNEPIYTRVELIRTPLNVTEYCLGLVMLISVAYFVRKAFQQLVTKRQIPRRRAVLT</sequence>
<feature type="transmembrane region" description="Helical" evidence="1">
    <location>
        <begin position="349"/>
        <end position="368"/>
    </location>
</feature>
<feature type="transmembrane region" description="Helical" evidence="1">
    <location>
        <begin position="275"/>
        <end position="292"/>
    </location>
</feature>
<feature type="transmembrane region" description="Helical" evidence="1">
    <location>
        <begin position="6"/>
        <end position="24"/>
    </location>
</feature>
<dbReference type="PATRIC" id="fig|1166018.3.peg.229"/>
<dbReference type="OrthoDB" id="934589at2"/>
<feature type="transmembrane region" description="Helical" evidence="1">
    <location>
        <begin position="219"/>
        <end position="239"/>
    </location>
</feature>
<feature type="transmembrane region" description="Helical" evidence="1">
    <location>
        <begin position="188"/>
        <end position="213"/>
    </location>
</feature>
<evidence type="ECO:0000256" key="1">
    <source>
        <dbReference type="SAM" id="Phobius"/>
    </source>
</evidence>
<feature type="transmembrane region" description="Helical" evidence="1">
    <location>
        <begin position="36"/>
        <end position="59"/>
    </location>
</feature>
<feature type="transmembrane region" description="Helical" evidence="1">
    <location>
        <begin position="140"/>
        <end position="159"/>
    </location>
</feature>
<protein>
    <recommendedName>
        <fullName evidence="4">DUF2029 domain-containing protein</fullName>
    </recommendedName>
</protein>
<reference evidence="2 3" key="1">
    <citation type="journal article" date="2012" name="J. Bacteriol.">
        <title>Genome Sequence of Fibrella aestuarina BUZ 2T, a Filamentous Marine Bacterium.</title>
        <authorList>
            <person name="Filippini M."/>
            <person name="Qi W."/>
            <person name="Blom J."/>
            <person name="Goesmann A."/>
            <person name="Smits T.H."/>
            <person name="Bagheri H.C."/>
        </authorList>
    </citation>
    <scope>NUCLEOTIDE SEQUENCE [LARGE SCALE GENOMIC DNA]</scope>
    <source>
        <strain evidence="3">BUZ 2T</strain>
    </source>
</reference>
<evidence type="ECO:0000313" key="2">
    <source>
        <dbReference type="EMBL" id="CCG98239.1"/>
    </source>
</evidence>
<dbReference type="eggNOG" id="ENOG50306NW">
    <property type="taxonomic scope" value="Bacteria"/>
</dbReference>
<dbReference type="EMBL" id="HE796683">
    <property type="protein sequence ID" value="CCG98239.1"/>
    <property type="molecule type" value="Genomic_DNA"/>
</dbReference>
<proteinExistence type="predicted"/>
<keyword evidence="1" id="KW-0812">Transmembrane</keyword>
<keyword evidence="3" id="KW-1185">Reference proteome</keyword>
<name>I0K286_9BACT</name>
<keyword evidence="1" id="KW-0472">Membrane</keyword>